<organism evidence="2 3">
    <name type="scientific">Parageobacillus caldoxylosilyticus NBRC 107762</name>
    <dbReference type="NCBI Taxonomy" id="1220594"/>
    <lineage>
        <taxon>Bacteria</taxon>
        <taxon>Bacillati</taxon>
        <taxon>Bacillota</taxon>
        <taxon>Bacilli</taxon>
        <taxon>Bacillales</taxon>
        <taxon>Anoxybacillaceae</taxon>
        <taxon>Saccharococcus</taxon>
    </lineage>
</organism>
<protein>
    <submittedName>
        <fullName evidence="2">Uncharacterized protein</fullName>
    </submittedName>
</protein>
<proteinExistence type="predicted"/>
<dbReference type="AlphaFoldDB" id="A0A023DJK7"/>
<accession>A0A023DJK7</accession>
<keyword evidence="1" id="KW-1133">Transmembrane helix</keyword>
<evidence type="ECO:0000256" key="1">
    <source>
        <dbReference type="SAM" id="Phobius"/>
    </source>
</evidence>
<reference evidence="2 3" key="1">
    <citation type="submission" date="2014-04" db="EMBL/GenBank/DDBJ databases">
        <title>Whole genome shotgun sequence of Geobacillus caldoxylosilyticus NBRC 107762.</title>
        <authorList>
            <person name="Hosoyama A."/>
            <person name="Hosoyama Y."/>
            <person name="Katano-Makiyama Y."/>
            <person name="Tsuchikane K."/>
            <person name="Ohji S."/>
            <person name="Ichikawa N."/>
            <person name="Yamazoe A."/>
            <person name="Fujita N."/>
        </authorList>
    </citation>
    <scope>NUCLEOTIDE SEQUENCE [LARGE SCALE GENOMIC DNA]</scope>
    <source>
        <strain evidence="2 3">NBRC 107762</strain>
    </source>
</reference>
<evidence type="ECO:0000313" key="3">
    <source>
        <dbReference type="Proteomes" id="UP000023561"/>
    </source>
</evidence>
<dbReference type="EMBL" id="BAWO01000060">
    <property type="protein sequence ID" value="GAJ41206.1"/>
    <property type="molecule type" value="Genomic_DNA"/>
</dbReference>
<feature type="transmembrane region" description="Helical" evidence="1">
    <location>
        <begin position="34"/>
        <end position="56"/>
    </location>
</feature>
<comment type="caution">
    <text evidence="2">The sequence shown here is derived from an EMBL/GenBank/DDBJ whole genome shotgun (WGS) entry which is preliminary data.</text>
</comment>
<name>A0A023DJK7_9BACL</name>
<keyword evidence="1" id="KW-0472">Membrane</keyword>
<sequence length="66" mass="7510">MLPCSYSDFSSFSHGLPFISYSCIAYKFSDHVCFWGWIGFRAVTIGTVTTAFFILTEQVSVLEQLR</sequence>
<keyword evidence="1" id="KW-0812">Transmembrane</keyword>
<keyword evidence="3" id="KW-1185">Reference proteome</keyword>
<dbReference type="Proteomes" id="UP000023561">
    <property type="component" value="Unassembled WGS sequence"/>
</dbReference>
<gene>
    <name evidence="2" type="ORF">GCA01S_060_00210</name>
</gene>
<evidence type="ECO:0000313" key="2">
    <source>
        <dbReference type="EMBL" id="GAJ41206.1"/>
    </source>
</evidence>